<gene>
    <name evidence="1" type="ORF">ALMOND_2B010561</name>
</gene>
<sequence length="65" mass="7303">PPKFVILDEEGVTSLVTTAYKEWLKTGKAFLSLLIATLLDEALEYVIGTKTTREAWLNLVDRYAS</sequence>
<evidence type="ECO:0000313" key="1">
    <source>
        <dbReference type="EMBL" id="VVA32615.1"/>
    </source>
</evidence>
<name>A0A5E4FYH5_PRUDU</name>
<protein>
    <submittedName>
        <fullName evidence="1">PREDICTED: LOW QUALITY PROTEIN type IV inositol polyphosphate 5-phosphatase</fullName>
    </submittedName>
</protein>
<proteinExistence type="predicted"/>
<feature type="non-terminal residue" evidence="1">
    <location>
        <position position="65"/>
    </location>
</feature>
<reference evidence="2" key="1">
    <citation type="journal article" date="2020" name="Plant J.">
        <title>Transposons played a major role in the diversification between the closely related almond and peach genomes: results from the almond genome sequence.</title>
        <authorList>
            <person name="Alioto T."/>
            <person name="Alexiou K.G."/>
            <person name="Bardil A."/>
            <person name="Barteri F."/>
            <person name="Castanera R."/>
            <person name="Cruz F."/>
            <person name="Dhingra A."/>
            <person name="Duval H."/>
            <person name="Fernandez I Marti A."/>
            <person name="Frias L."/>
            <person name="Galan B."/>
            <person name="Garcia J.L."/>
            <person name="Howad W."/>
            <person name="Gomez-Garrido J."/>
            <person name="Gut M."/>
            <person name="Julca I."/>
            <person name="Morata J."/>
            <person name="Puigdomenech P."/>
            <person name="Ribeca P."/>
            <person name="Rubio Cabetas M.J."/>
            <person name="Vlasova A."/>
            <person name="Wirthensohn M."/>
            <person name="Garcia-Mas J."/>
            <person name="Gabaldon T."/>
            <person name="Casacuberta J.M."/>
            <person name="Arus P."/>
        </authorList>
    </citation>
    <scope>NUCLEOTIDE SEQUENCE [LARGE SCALE GENOMIC DNA]</scope>
    <source>
        <strain evidence="2">cv. Texas</strain>
    </source>
</reference>
<feature type="non-terminal residue" evidence="1">
    <location>
        <position position="1"/>
    </location>
</feature>
<evidence type="ECO:0000313" key="2">
    <source>
        <dbReference type="Proteomes" id="UP000327085"/>
    </source>
</evidence>
<dbReference type="InParanoid" id="A0A5E4FYH5"/>
<dbReference type="Proteomes" id="UP000327085">
    <property type="component" value="Chromosome 3"/>
</dbReference>
<accession>A0A5E4FYH5</accession>
<dbReference type="Gramene" id="VVA32615">
    <property type="protein sequence ID" value="VVA32615"/>
    <property type="gene ID" value="Prudul26B010561"/>
</dbReference>
<organism evidence="1 2">
    <name type="scientific">Prunus dulcis</name>
    <name type="common">Almond</name>
    <name type="synonym">Amygdalus dulcis</name>
    <dbReference type="NCBI Taxonomy" id="3755"/>
    <lineage>
        <taxon>Eukaryota</taxon>
        <taxon>Viridiplantae</taxon>
        <taxon>Streptophyta</taxon>
        <taxon>Embryophyta</taxon>
        <taxon>Tracheophyta</taxon>
        <taxon>Spermatophyta</taxon>
        <taxon>Magnoliopsida</taxon>
        <taxon>eudicotyledons</taxon>
        <taxon>Gunneridae</taxon>
        <taxon>Pentapetalae</taxon>
        <taxon>rosids</taxon>
        <taxon>fabids</taxon>
        <taxon>Rosales</taxon>
        <taxon>Rosaceae</taxon>
        <taxon>Amygdaloideae</taxon>
        <taxon>Amygdaleae</taxon>
        <taxon>Prunus</taxon>
    </lineage>
</organism>
<dbReference type="EMBL" id="CABIKO010000254">
    <property type="protein sequence ID" value="VVA32615.1"/>
    <property type="molecule type" value="Genomic_DNA"/>
</dbReference>
<dbReference type="AlphaFoldDB" id="A0A5E4FYH5"/>